<feature type="compositionally biased region" description="Basic and acidic residues" evidence="1">
    <location>
        <begin position="239"/>
        <end position="250"/>
    </location>
</feature>
<accession>A0A8H7VJ06</accession>
<reference evidence="2 3" key="1">
    <citation type="submission" date="2020-12" db="EMBL/GenBank/DDBJ databases">
        <title>Metabolic potential, ecology and presence of endohyphal bacteria is reflected in genomic diversity of Mucoromycotina.</title>
        <authorList>
            <person name="Muszewska A."/>
            <person name="Okrasinska A."/>
            <person name="Steczkiewicz K."/>
            <person name="Drgas O."/>
            <person name="Orlowska M."/>
            <person name="Perlinska-Lenart U."/>
            <person name="Aleksandrzak-Piekarczyk T."/>
            <person name="Szatraj K."/>
            <person name="Zielenkiewicz U."/>
            <person name="Pilsyk S."/>
            <person name="Malc E."/>
            <person name="Mieczkowski P."/>
            <person name="Kruszewska J.S."/>
            <person name="Biernat P."/>
            <person name="Pawlowska J."/>
        </authorList>
    </citation>
    <scope>NUCLEOTIDE SEQUENCE [LARGE SCALE GENOMIC DNA]</scope>
    <source>
        <strain evidence="2 3">CBS 142.35</strain>
    </source>
</reference>
<dbReference type="OrthoDB" id="2264760at2759"/>
<feature type="region of interest" description="Disordered" evidence="1">
    <location>
        <begin position="233"/>
        <end position="267"/>
    </location>
</feature>
<gene>
    <name evidence="2" type="ORF">INT45_009808</name>
</gene>
<feature type="compositionally biased region" description="Basic and acidic residues" evidence="1">
    <location>
        <begin position="342"/>
        <end position="351"/>
    </location>
</feature>
<comment type="caution">
    <text evidence="2">The sequence shown here is derived from an EMBL/GenBank/DDBJ whole genome shotgun (WGS) entry which is preliminary data.</text>
</comment>
<protein>
    <submittedName>
        <fullName evidence="2">Uncharacterized protein</fullName>
    </submittedName>
</protein>
<evidence type="ECO:0000313" key="3">
    <source>
        <dbReference type="Proteomes" id="UP000646827"/>
    </source>
</evidence>
<sequence length="604" mass="67529">MSTDIEALRLFAQVTAMVNDIREQINREARSTRLTLERIENAITTLSGVVTSLDDQVHLLTCRPVEADSHLSISLAIRQPPVASNSFTGLTIQRIVCHPVDQSGNLRQFSWDLYSILRRSILGEELWNPVYLTTFKRTVKPLAARVAYTLHSQANLPASFLWSDLNAGQKHEVVNMLERLTTDMFSLAACAGYWGARLLMVRAWNKIRANNDNQEGEQVLQQHPDTHVTQEEFVASEEESVRNSERRGDQSDTTLPYNPGSWLEEDKVNQESQDILLGVELTSAEESSSDDIPILVEQDHNPRSNHISGGHGGALRSRGSSSGGRGRVAAKSNMVRSGRVGRPHDSEKEEDELKSLLEINEHDDVLVETLGKSVGSIIKHAASKIYGGWVYGDELSPYQRKAMSGESIFQYSTNEKKKSYYSNDPNIHGYKIDICIIADVEGQECDVGAAELARQDNMKKIIDDEAKLSSEGKDVIDHLAKRSITGLRPMCWLIQIANCQCLLSTIHLVSDGLYTTVPQFDQLALPKSFNDTDCIESTLEALVTMENSIRKLADLIPTAYAKKEKLREYFGRSNEKPDYTDWLRGTFYTPPTTCGPRLPVNLFG</sequence>
<dbReference type="EMBL" id="JAEPRB010000085">
    <property type="protein sequence ID" value="KAG2222335.1"/>
    <property type="molecule type" value="Genomic_DNA"/>
</dbReference>
<feature type="region of interest" description="Disordered" evidence="1">
    <location>
        <begin position="300"/>
        <end position="351"/>
    </location>
</feature>
<dbReference type="Proteomes" id="UP000646827">
    <property type="component" value="Unassembled WGS sequence"/>
</dbReference>
<dbReference type="AlphaFoldDB" id="A0A8H7VJ06"/>
<proteinExistence type="predicted"/>
<evidence type="ECO:0000256" key="1">
    <source>
        <dbReference type="SAM" id="MobiDB-lite"/>
    </source>
</evidence>
<organism evidence="2 3">
    <name type="scientific">Circinella minor</name>
    <dbReference type="NCBI Taxonomy" id="1195481"/>
    <lineage>
        <taxon>Eukaryota</taxon>
        <taxon>Fungi</taxon>
        <taxon>Fungi incertae sedis</taxon>
        <taxon>Mucoromycota</taxon>
        <taxon>Mucoromycotina</taxon>
        <taxon>Mucoromycetes</taxon>
        <taxon>Mucorales</taxon>
        <taxon>Lichtheimiaceae</taxon>
        <taxon>Circinella</taxon>
    </lineage>
</organism>
<keyword evidence="3" id="KW-1185">Reference proteome</keyword>
<evidence type="ECO:0000313" key="2">
    <source>
        <dbReference type="EMBL" id="KAG2222335.1"/>
    </source>
</evidence>
<name>A0A8H7VJ06_9FUNG</name>